<name>A0ABP8KC84_9MICO</name>
<evidence type="ECO:0000256" key="1">
    <source>
        <dbReference type="SAM" id="MobiDB-lite"/>
    </source>
</evidence>
<protein>
    <submittedName>
        <fullName evidence="2">Uncharacterized protein</fullName>
    </submittedName>
</protein>
<accession>A0ABP8KC84</accession>
<dbReference type="EMBL" id="BAABFX010000053">
    <property type="protein sequence ID" value="GAA4403814.1"/>
    <property type="molecule type" value="Genomic_DNA"/>
</dbReference>
<evidence type="ECO:0000313" key="3">
    <source>
        <dbReference type="Proteomes" id="UP001500390"/>
    </source>
</evidence>
<comment type="caution">
    <text evidence="2">The sequence shown here is derived from an EMBL/GenBank/DDBJ whole genome shotgun (WGS) entry which is preliminary data.</text>
</comment>
<dbReference type="Proteomes" id="UP001500390">
    <property type="component" value="Unassembled WGS sequence"/>
</dbReference>
<feature type="compositionally biased region" description="Basic and acidic residues" evidence="1">
    <location>
        <begin position="1"/>
        <end position="26"/>
    </location>
</feature>
<gene>
    <name evidence="2" type="ORF">GCM10023153_34110</name>
</gene>
<sequence length="77" mass="8605">MRLGDIELSHRLSHRNEVKTTPERGARPGRVNAVDETQSFDCRRMGHDVEHATAPPQGCHPLVGARINQVSEMPTHL</sequence>
<feature type="region of interest" description="Disordered" evidence="1">
    <location>
        <begin position="1"/>
        <end position="29"/>
    </location>
</feature>
<keyword evidence="3" id="KW-1185">Reference proteome</keyword>
<proteinExistence type="predicted"/>
<evidence type="ECO:0000313" key="2">
    <source>
        <dbReference type="EMBL" id="GAA4403814.1"/>
    </source>
</evidence>
<reference evidence="3" key="1">
    <citation type="journal article" date="2019" name="Int. J. Syst. Evol. Microbiol.">
        <title>The Global Catalogue of Microorganisms (GCM) 10K type strain sequencing project: providing services to taxonomists for standard genome sequencing and annotation.</title>
        <authorList>
            <consortium name="The Broad Institute Genomics Platform"/>
            <consortium name="The Broad Institute Genome Sequencing Center for Infectious Disease"/>
            <person name="Wu L."/>
            <person name="Ma J."/>
        </authorList>
    </citation>
    <scope>NUCLEOTIDE SEQUENCE [LARGE SCALE GENOMIC DNA]</scope>
    <source>
        <strain evidence="3">JCM 17738</strain>
    </source>
</reference>
<organism evidence="2 3">
    <name type="scientific">Ornithinibacter aureus</name>
    <dbReference type="NCBI Taxonomy" id="622664"/>
    <lineage>
        <taxon>Bacteria</taxon>
        <taxon>Bacillati</taxon>
        <taxon>Actinomycetota</taxon>
        <taxon>Actinomycetes</taxon>
        <taxon>Micrococcales</taxon>
        <taxon>Intrasporangiaceae</taxon>
        <taxon>Ornithinibacter</taxon>
    </lineage>
</organism>